<dbReference type="AlphaFoldDB" id="A0A7X2Z9P8"/>
<comment type="caution">
    <text evidence="3">The sequence shown here is derived from an EMBL/GenBank/DDBJ whole genome shotgun (WGS) entry which is preliminary data.</text>
</comment>
<protein>
    <submittedName>
        <fullName evidence="3">Diguanylate cyclase</fullName>
    </submittedName>
</protein>
<dbReference type="PROSITE" id="PS50887">
    <property type="entry name" value="GGDEF"/>
    <property type="match status" value="1"/>
</dbReference>
<accession>A0A7X2Z9P8</accession>
<feature type="domain" description="GGDEF" evidence="2">
    <location>
        <begin position="232"/>
        <end position="363"/>
    </location>
</feature>
<keyword evidence="4" id="KW-1185">Reference proteome</keyword>
<dbReference type="InterPro" id="IPR043128">
    <property type="entry name" value="Rev_trsase/Diguanyl_cyclase"/>
</dbReference>
<feature type="transmembrane region" description="Helical" evidence="1">
    <location>
        <begin position="20"/>
        <end position="41"/>
    </location>
</feature>
<sequence length="370" mass="41807">MVFDVVNHVKLPRWNRRILNGYWGMAVLSIAATVIIAWFGRFTNAIDFTVARVGLHALWTCIGLLVVEAAYGLSKQWSDYIIILGGALLSANLISAFPLVSPTLTTLFLPILTSVFYFQRRKVIFAFCVSLFTYYGLYALLLRQTTQYGWLDAFAMTLILLIGAFVGLEIMSRGTDLLKDLRSTLASEQDLLVKNIMMDKQAKTDALTGLYNHMSFHEYLEVLIRQGEQSELSFQLALLDIDHFKKVNDTYGHRAGDAVLSKVAGILQRSVSPNDFPARYGGEEFAILFTETDVTDTISQLERIRHHIAAVRHEELNGNQVTISIGLYEFRRGCAKEELFGKADTALYRAKHKGRNRLEIYQDEPMTLTS</sequence>
<dbReference type="PANTHER" id="PTHR45138">
    <property type="entry name" value="REGULATORY COMPONENTS OF SENSORY TRANSDUCTION SYSTEM"/>
    <property type="match status" value="1"/>
</dbReference>
<proteinExistence type="predicted"/>
<dbReference type="RefSeq" id="WP_141335223.1">
    <property type="nucleotide sequence ID" value="NZ_WNZX01000006.1"/>
</dbReference>
<dbReference type="Gene3D" id="3.30.70.270">
    <property type="match status" value="1"/>
</dbReference>
<dbReference type="Pfam" id="PF00990">
    <property type="entry name" value="GGDEF"/>
    <property type="match status" value="1"/>
</dbReference>
<dbReference type="InterPro" id="IPR050469">
    <property type="entry name" value="Diguanylate_Cyclase"/>
</dbReference>
<organism evidence="3 4">
    <name type="scientific">Paenibacillus validus</name>
    <dbReference type="NCBI Taxonomy" id="44253"/>
    <lineage>
        <taxon>Bacteria</taxon>
        <taxon>Bacillati</taxon>
        <taxon>Bacillota</taxon>
        <taxon>Bacilli</taxon>
        <taxon>Bacillales</taxon>
        <taxon>Paenibacillaceae</taxon>
        <taxon>Paenibacillus</taxon>
    </lineage>
</organism>
<dbReference type="InterPro" id="IPR000160">
    <property type="entry name" value="GGDEF_dom"/>
</dbReference>
<keyword evidence="1" id="KW-1133">Transmembrane helix</keyword>
<gene>
    <name evidence="3" type="ORF">GNP93_09180</name>
</gene>
<evidence type="ECO:0000259" key="2">
    <source>
        <dbReference type="PROSITE" id="PS50887"/>
    </source>
</evidence>
<dbReference type="CDD" id="cd01949">
    <property type="entry name" value="GGDEF"/>
    <property type="match status" value="1"/>
</dbReference>
<reference evidence="3 4" key="1">
    <citation type="submission" date="2019-11" db="EMBL/GenBank/DDBJ databases">
        <title>Draft genome sequences of five Paenibacillus species of dairy origin.</title>
        <authorList>
            <person name="Olajide A.M."/>
            <person name="Chen S."/>
            <person name="Lapointe G."/>
        </authorList>
    </citation>
    <scope>NUCLEOTIDE SEQUENCE [LARGE SCALE GENOMIC DNA]</scope>
    <source>
        <strain evidence="3 4">2CS3</strain>
    </source>
</reference>
<evidence type="ECO:0000256" key="1">
    <source>
        <dbReference type="SAM" id="Phobius"/>
    </source>
</evidence>
<feature type="transmembrane region" description="Helical" evidence="1">
    <location>
        <begin position="123"/>
        <end position="141"/>
    </location>
</feature>
<evidence type="ECO:0000313" key="3">
    <source>
        <dbReference type="EMBL" id="MUG70851.1"/>
    </source>
</evidence>
<feature type="transmembrane region" description="Helical" evidence="1">
    <location>
        <begin position="53"/>
        <end position="74"/>
    </location>
</feature>
<dbReference type="InterPro" id="IPR029787">
    <property type="entry name" value="Nucleotide_cyclase"/>
</dbReference>
<dbReference type="EMBL" id="WNZX01000006">
    <property type="protein sequence ID" value="MUG70851.1"/>
    <property type="molecule type" value="Genomic_DNA"/>
</dbReference>
<dbReference type="PANTHER" id="PTHR45138:SF9">
    <property type="entry name" value="DIGUANYLATE CYCLASE DGCM-RELATED"/>
    <property type="match status" value="1"/>
</dbReference>
<dbReference type="SMART" id="SM00267">
    <property type="entry name" value="GGDEF"/>
    <property type="match status" value="1"/>
</dbReference>
<dbReference type="Proteomes" id="UP000450917">
    <property type="component" value="Unassembled WGS sequence"/>
</dbReference>
<feature type="transmembrane region" description="Helical" evidence="1">
    <location>
        <begin position="153"/>
        <end position="172"/>
    </location>
</feature>
<keyword evidence="1" id="KW-0812">Transmembrane</keyword>
<name>A0A7X2Z9P8_9BACL</name>
<feature type="transmembrane region" description="Helical" evidence="1">
    <location>
        <begin position="80"/>
        <end position="111"/>
    </location>
</feature>
<keyword evidence="1" id="KW-0472">Membrane</keyword>
<dbReference type="NCBIfam" id="TIGR00254">
    <property type="entry name" value="GGDEF"/>
    <property type="match status" value="1"/>
</dbReference>
<dbReference type="SUPFAM" id="SSF55073">
    <property type="entry name" value="Nucleotide cyclase"/>
    <property type="match status" value="1"/>
</dbReference>
<evidence type="ECO:0000313" key="4">
    <source>
        <dbReference type="Proteomes" id="UP000450917"/>
    </source>
</evidence>
<dbReference type="FunFam" id="3.30.70.270:FF:000001">
    <property type="entry name" value="Diguanylate cyclase domain protein"/>
    <property type="match status" value="1"/>
</dbReference>
<dbReference type="GO" id="GO:0052621">
    <property type="term" value="F:diguanylate cyclase activity"/>
    <property type="evidence" value="ECO:0007669"/>
    <property type="project" value="TreeGrafter"/>
</dbReference>